<evidence type="ECO:0000259" key="2">
    <source>
        <dbReference type="PROSITE" id="PS51387"/>
    </source>
</evidence>
<dbReference type="SUPFAM" id="SSF56176">
    <property type="entry name" value="FAD-binding/transporter-associated domain-like"/>
    <property type="match status" value="1"/>
</dbReference>
<evidence type="ECO:0000256" key="1">
    <source>
        <dbReference type="ARBA" id="ARBA00022827"/>
    </source>
</evidence>
<dbReference type="Pfam" id="PF01565">
    <property type="entry name" value="FAD_binding_4"/>
    <property type="match status" value="1"/>
</dbReference>
<reference evidence="4" key="1">
    <citation type="journal article" date="2019" name="Int. J. Syst. Evol. Microbiol.">
        <title>The Global Catalogue of Microorganisms (GCM) 10K type strain sequencing project: providing services to taxonomists for standard genome sequencing and annotation.</title>
        <authorList>
            <consortium name="The Broad Institute Genomics Platform"/>
            <consortium name="The Broad Institute Genome Sequencing Center for Infectious Disease"/>
            <person name="Wu L."/>
            <person name="Ma J."/>
        </authorList>
    </citation>
    <scope>NUCLEOTIDE SEQUENCE [LARGE SCALE GENOMIC DNA]</scope>
    <source>
        <strain evidence="4">NBRC 102520</strain>
    </source>
</reference>
<dbReference type="Gene3D" id="3.30.465.10">
    <property type="match status" value="1"/>
</dbReference>
<dbReference type="InterPro" id="IPR006094">
    <property type="entry name" value="Oxid_FAD_bind_N"/>
</dbReference>
<dbReference type="InterPro" id="IPR010031">
    <property type="entry name" value="FAD_lactone_oxidase-like"/>
</dbReference>
<proteinExistence type="predicted"/>
<gene>
    <name evidence="3" type="ORF">GCM10007857_60490</name>
</gene>
<evidence type="ECO:0000313" key="4">
    <source>
        <dbReference type="Proteomes" id="UP001156905"/>
    </source>
</evidence>
<dbReference type="PANTHER" id="PTHR43762">
    <property type="entry name" value="L-GULONOLACTONE OXIDASE"/>
    <property type="match status" value="1"/>
</dbReference>
<dbReference type="Proteomes" id="UP001156905">
    <property type="component" value="Unassembled WGS sequence"/>
</dbReference>
<keyword evidence="4" id="KW-1185">Reference proteome</keyword>
<dbReference type="PROSITE" id="PS51387">
    <property type="entry name" value="FAD_PCMH"/>
    <property type="match status" value="1"/>
</dbReference>
<dbReference type="PANTHER" id="PTHR43762:SF1">
    <property type="entry name" value="D-ARABINONO-1,4-LACTONE OXIDASE"/>
    <property type="match status" value="1"/>
</dbReference>
<feature type="domain" description="FAD-binding PCMH-type" evidence="2">
    <location>
        <begin position="10"/>
        <end position="177"/>
    </location>
</feature>
<protein>
    <submittedName>
        <fullName evidence="3">Oxidoreductase</fullName>
    </submittedName>
</protein>
<accession>A0ABQ6B681</accession>
<dbReference type="InterPro" id="IPR036318">
    <property type="entry name" value="FAD-bd_PCMH-like_sf"/>
</dbReference>
<organism evidence="3 4">
    <name type="scientific">Bradyrhizobium iriomotense</name>
    <dbReference type="NCBI Taxonomy" id="441950"/>
    <lineage>
        <taxon>Bacteria</taxon>
        <taxon>Pseudomonadati</taxon>
        <taxon>Pseudomonadota</taxon>
        <taxon>Alphaproteobacteria</taxon>
        <taxon>Hyphomicrobiales</taxon>
        <taxon>Nitrobacteraceae</taxon>
        <taxon>Bradyrhizobium</taxon>
    </lineage>
</organism>
<comment type="caution">
    <text evidence="3">The sequence shown here is derived from an EMBL/GenBank/DDBJ whole genome shotgun (WGS) entry which is preliminary data.</text>
</comment>
<dbReference type="InterPro" id="IPR016169">
    <property type="entry name" value="FAD-bd_PCMH_sub2"/>
</dbReference>
<keyword evidence="1" id="KW-0285">Flavoprotein</keyword>
<keyword evidence="1" id="KW-0274">FAD</keyword>
<dbReference type="EMBL" id="BSOW01000025">
    <property type="protein sequence ID" value="GLR89336.1"/>
    <property type="molecule type" value="Genomic_DNA"/>
</dbReference>
<dbReference type="InterPro" id="IPR016166">
    <property type="entry name" value="FAD-bd_PCMH"/>
</dbReference>
<dbReference type="RefSeq" id="WP_284271507.1">
    <property type="nucleotide sequence ID" value="NZ_BSOW01000025.1"/>
</dbReference>
<name>A0ABQ6B681_9BRAD</name>
<sequence length="445" mass="48042">MALISGWGRFPVVDTDLLTPRSFGAVGDAIAATSGGVARGNGRAYGDAGIGVSQTIGMTAFDRVRSFDPATGRLRLEAGVLLSDLIDTFGPRGFLPYVVPGTRFVSVGGAIAADVHGKNHHCEGGFGRYVDSILLRTGAGETIEVSREENPDVFLATIGGMGLTGVILEATLRLRPVETGWIRERVISASDLQAAMRALDAGDSATYSVAWIDCVATGNDLGRSLIYLGEHARANEIPRGAEAFPRGHDPKLSVPIDLPSMTLNRYSVRAFNELYYRMGARRAGGSHLVSIFPYFFPLDGVGAWNRIYGRRGFLQHQCVIPQDGALSVLGDILDRVSKRGDASFLAVLKKLGQGDGLMSFPMPGYTLALDFPATGNIMNFLDEIDRLVVAAGGRLYLAKDARQSRSTFEAGYPALQRFKEIRASLDPLKKIRSKLSQRLFDEVQP</sequence>
<evidence type="ECO:0000313" key="3">
    <source>
        <dbReference type="EMBL" id="GLR89336.1"/>
    </source>
</evidence>